<evidence type="ECO:0000313" key="2">
    <source>
        <dbReference type="EMBL" id="PKU62779.1"/>
    </source>
</evidence>
<accession>A0A2I0VH91</accession>
<organism evidence="2 3">
    <name type="scientific">Dendrobium catenatum</name>
    <dbReference type="NCBI Taxonomy" id="906689"/>
    <lineage>
        <taxon>Eukaryota</taxon>
        <taxon>Viridiplantae</taxon>
        <taxon>Streptophyta</taxon>
        <taxon>Embryophyta</taxon>
        <taxon>Tracheophyta</taxon>
        <taxon>Spermatophyta</taxon>
        <taxon>Magnoliopsida</taxon>
        <taxon>Liliopsida</taxon>
        <taxon>Asparagales</taxon>
        <taxon>Orchidaceae</taxon>
        <taxon>Epidendroideae</taxon>
        <taxon>Malaxideae</taxon>
        <taxon>Dendrobiinae</taxon>
        <taxon>Dendrobium</taxon>
    </lineage>
</organism>
<dbReference type="AlphaFoldDB" id="A0A2I0VH91"/>
<dbReference type="Proteomes" id="UP000233837">
    <property type="component" value="Unassembled WGS sequence"/>
</dbReference>
<dbReference type="InterPro" id="IPR043128">
    <property type="entry name" value="Rev_trsase/Diguanyl_cyclase"/>
</dbReference>
<evidence type="ECO:0000313" key="3">
    <source>
        <dbReference type="Proteomes" id="UP000233837"/>
    </source>
</evidence>
<sequence length="55" mass="6482">MDVLTRYLQDDVPWCMLFTDDILLVDKTREGIEGKLELWMSTLESKGFRLSRSKT</sequence>
<proteinExistence type="predicted"/>
<protein>
    <submittedName>
        <fullName evidence="2">Ubiquitin-protein ligase E3 C</fullName>
    </submittedName>
</protein>
<dbReference type="Gene3D" id="3.30.70.270">
    <property type="match status" value="1"/>
</dbReference>
<gene>
    <name evidence="2" type="ORF">MA16_Dca027613</name>
</gene>
<evidence type="ECO:0000259" key="1">
    <source>
        <dbReference type="PROSITE" id="PS50878"/>
    </source>
</evidence>
<reference evidence="2 3" key="1">
    <citation type="journal article" date="2016" name="Sci. Rep.">
        <title>The Dendrobium catenatum Lindl. genome sequence provides insights into polysaccharide synthase, floral development and adaptive evolution.</title>
        <authorList>
            <person name="Zhang G.Q."/>
            <person name="Xu Q."/>
            <person name="Bian C."/>
            <person name="Tsai W.C."/>
            <person name="Yeh C.M."/>
            <person name="Liu K.W."/>
            <person name="Yoshida K."/>
            <person name="Zhang L.S."/>
            <person name="Chang S.B."/>
            <person name="Chen F."/>
            <person name="Shi Y."/>
            <person name="Su Y.Y."/>
            <person name="Zhang Y.Q."/>
            <person name="Chen L.J."/>
            <person name="Yin Y."/>
            <person name="Lin M."/>
            <person name="Huang H."/>
            <person name="Deng H."/>
            <person name="Wang Z.W."/>
            <person name="Zhu S.L."/>
            <person name="Zhao X."/>
            <person name="Deng C."/>
            <person name="Niu S.C."/>
            <person name="Huang J."/>
            <person name="Wang M."/>
            <person name="Liu G.H."/>
            <person name="Yang H.J."/>
            <person name="Xiao X.J."/>
            <person name="Hsiao Y.Y."/>
            <person name="Wu W.L."/>
            <person name="Chen Y.Y."/>
            <person name="Mitsuda N."/>
            <person name="Ohme-Takagi M."/>
            <person name="Luo Y.B."/>
            <person name="Van de Peer Y."/>
            <person name="Liu Z.J."/>
        </authorList>
    </citation>
    <scope>NUCLEOTIDE SEQUENCE [LARGE SCALE GENOMIC DNA]</scope>
    <source>
        <tissue evidence="2">The whole plant</tissue>
    </source>
</reference>
<name>A0A2I0VH91_9ASPA</name>
<keyword evidence="2" id="KW-0436">Ligase</keyword>
<dbReference type="EMBL" id="KZ503589">
    <property type="protein sequence ID" value="PKU62779.1"/>
    <property type="molecule type" value="Genomic_DNA"/>
</dbReference>
<feature type="domain" description="Reverse transcriptase" evidence="1">
    <location>
        <begin position="1"/>
        <end position="55"/>
    </location>
</feature>
<keyword evidence="3" id="KW-1185">Reference proteome</keyword>
<dbReference type="PROSITE" id="PS50878">
    <property type="entry name" value="RT_POL"/>
    <property type="match status" value="1"/>
</dbReference>
<dbReference type="InterPro" id="IPR000477">
    <property type="entry name" value="RT_dom"/>
</dbReference>
<dbReference type="GO" id="GO:0016874">
    <property type="term" value="F:ligase activity"/>
    <property type="evidence" value="ECO:0007669"/>
    <property type="project" value="UniProtKB-KW"/>
</dbReference>
<reference evidence="2 3" key="2">
    <citation type="journal article" date="2017" name="Nature">
        <title>The Apostasia genome and the evolution of orchids.</title>
        <authorList>
            <person name="Zhang G.Q."/>
            <person name="Liu K.W."/>
            <person name="Li Z."/>
            <person name="Lohaus R."/>
            <person name="Hsiao Y.Y."/>
            <person name="Niu S.C."/>
            <person name="Wang J.Y."/>
            <person name="Lin Y.C."/>
            <person name="Xu Q."/>
            <person name="Chen L.J."/>
            <person name="Yoshida K."/>
            <person name="Fujiwara S."/>
            <person name="Wang Z.W."/>
            <person name="Zhang Y.Q."/>
            <person name="Mitsuda N."/>
            <person name="Wang M."/>
            <person name="Liu G.H."/>
            <person name="Pecoraro L."/>
            <person name="Huang H.X."/>
            <person name="Xiao X.J."/>
            <person name="Lin M."/>
            <person name="Wu X.Y."/>
            <person name="Wu W.L."/>
            <person name="Chen Y.Y."/>
            <person name="Chang S.B."/>
            <person name="Sakamoto S."/>
            <person name="Ohme-Takagi M."/>
            <person name="Yagi M."/>
            <person name="Zeng S.J."/>
            <person name="Shen C.Y."/>
            <person name="Yeh C.M."/>
            <person name="Luo Y.B."/>
            <person name="Tsai W.C."/>
            <person name="Van de Peer Y."/>
            <person name="Liu Z.J."/>
        </authorList>
    </citation>
    <scope>NUCLEOTIDE SEQUENCE [LARGE SCALE GENOMIC DNA]</scope>
    <source>
        <tissue evidence="2">The whole plant</tissue>
    </source>
</reference>